<dbReference type="SUPFAM" id="SSF64484">
    <property type="entry name" value="beta and beta-prime subunits of DNA dependent RNA-polymerase"/>
    <property type="match status" value="1"/>
</dbReference>
<proteinExistence type="inferred from homology"/>
<keyword evidence="6" id="KW-0804">Transcription</keyword>
<sequence length="100" mass="11586">MSSNSSIMNKKSITIISSNNLENKPDKFSRYGNKGIIGYKIPREELIEEGKVPENIISPLSMAERITLDYLLHNPNVTTEELLFYQLYSRINHNRSREKN</sequence>
<organism evidence="9 10">
    <name type="scientific">Acanthamoeba polyphaga moumouvirus</name>
    <dbReference type="NCBI Taxonomy" id="1269028"/>
    <lineage>
        <taxon>Viruses</taxon>
        <taxon>Varidnaviria</taxon>
        <taxon>Bamfordvirae</taxon>
        <taxon>Nucleocytoviricota</taxon>
        <taxon>Megaviricetes</taxon>
        <taxon>Imitervirales</taxon>
        <taxon>Mimiviridae</taxon>
        <taxon>Megamimivirinae</taxon>
        <taxon>Moumouvirus</taxon>
    </lineage>
</organism>
<dbReference type="InterPro" id="IPR007120">
    <property type="entry name" value="DNA-dir_RNAP_su2_dom"/>
</dbReference>
<evidence type="ECO:0000256" key="7">
    <source>
        <dbReference type="ARBA" id="ARBA00048552"/>
    </source>
</evidence>
<gene>
    <name evidence="9" type="ORF">Moumou_00132</name>
</gene>
<dbReference type="GO" id="GO:0000428">
    <property type="term" value="C:DNA-directed RNA polymerase complex"/>
    <property type="evidence" value="ECO:0007669"/>
    <property type="project" value="UniProtKB-KW"/>
</dbReference>
<evidence type="ECO:0000256" key="5">
    <source>
        <dbReference type="ARBA" id="ARBA00022695"/>
    </source>
</evidence>
<dbReference type="RefSeq" id="YP_007354112.1">
    <property type="nucleotide sequence ID" value="NC_020104.1"/>
</dbReference>
<feature type="domain" description="DNA-directed RNA polymerase subunit 2 hybrid-binding" evidence="8">
    <location>
        <begin position="24"/>
        <end position="72"/>
    </location>
</feature>
<comment type="similarity">
    <text evidence="1">Belongs to the RNA polymerase beta chain family.</text>
</comment>
<dbReference type="Gene3D" id="2.40.270.10">
    <property type="entry name" value="DNA-directed RNA polymerase, subunit 2, domain 6"/>
    <property type="match status" value="1"/>
</dbReference>
<accession>L7RBY1</accession>
<dbReference type="Proteomes" id="UP000201640">
    <property type="component" value="Segment"/>
</dbReference>
<evidence type="ECO:0000313" key="9">
    <source>
        <dbReference type="EMBL" id="AGC01676.1"/>
    </source>
</evidence>
<dbReference type="EC" id="2.7.7.6" evidence="2"/>
<dbReference type="Pfam" id="PF00562">
    <property type="entry name" value="RNA_pol_Rpb2_6"/>
    <property type="match status" value="1"/>
</dbReference>
<evidence type="ECO:0000256" key="2">
    <source>
        <dbReference type="ARBA" id="ARBA00012418"/>
    </source>
</evidence>
<evidence type="ECO:0000259" key="8">
    <source>
        <dbReference type="Pfam" id="PF00562"/>
    </source>
</evidence>
<name>L7RBY1_9VIRU</name>
<dbReference type="GO" id="GO:0003899">
    <property type="term" value="F:DNA-directed RNA polymerase activity"/>
    <property type="evidence" value="ECO:0007669"/>
    <property type="project" value="UniProtKB-EC"/>
</dbReference>
<protein>
    <recommendedName>
        <fullName evidence="2">DNA-directed RNA polymerase</fullName>
        <ecNumber evidence="2">2.7.7.6</ecNumber>
    </recommendedName>
</protein>
<evidence type="ECO:0000313" key="10">
    <source>
        <dbReference type="Proteomes" id="UP000201640"/>
    </source>
</evidence>
<keyword evidence="10" id="KW-1185">Reference proteome</keyword>
<dbReference type="GeneID" id="14446046"/>
<dbReference type="GO" id="GO:0003677">
    <property type="term" value="F:DNA binding"/>
    <property type="evidence" value="ECO:0007669"/>
    <property type="project" value="InterPro"/>
</dbReference>
<evidence type="ECO:0000256" key="4">
    <source>
        <dbReference type="ARBA" id="ARBA00022679"/>
    </source>
</evidence>
<dbReference type="GO" id="GO:0006351">
    <property type="term" value="P:DNA-templated transcription"/>
    <property type="evidence" value="ECO:0007669"/>
    <property type="project" value="InterPro"/>
</dbReference>
<keyword evidence="5" id="KW-0548">Nucleotidyltransferase</keyword>
<comment type="catalytic activity">
    <reaction evidence="7">
        <text>RNA(n) + a ribonucleoside 5'-triphosphate = RNA(n+1) + diphosphate</text>
        <dbReference type="Rhea" id="RHEA:21248"/>
        <dbReference type="Rhea" id="RHEA-COMP:14527"/>
        <dbReference type="Rhea" id="RHEA-COMP:17342"/>
        <dbReference type="ChEBI" id="CHEBI:33019"/>
        <dbReference type="ChEBI" id="CHEBI:61557"/>
        <dbReference type="ChEBI" id="CHEBI:140395"/>
        <dbReference type="EC" id="2.7.7.6"/>
    </reaction>
</comment>
<dbReference type="InterPro" id="IPR037033">
    <property type="entry name" value="DNA-dir_RNAP_su2_hyb_sf"/>
</dbReference>
<evidence type="ECO:0000256" key="3">
    <source>
        <dbReference type="ARBA" id="ARBA00022478"/>
    </source>
</evidence>
<keyword evidence="4" id="KW-0808">Transferase</keyword>
<dbReference type="KEGG" id="vg:14446046"/>
<reference evidence="9 10" key="1">
    <citation type="journal article" date="2012" name="Genome Biol. Evol.">
        <title>Related Giant Viruses in Distant Locations and Different Habitats: Acanthamoeba polyphaga moumouvirus Represents a Third Lineage of the Mimiviridae That Is Close to the Megavirus Lineage.</title>
        <authorList>
            <person name="Yoosuf N."/>
            <person name="Yutin N."/>
            <person name="Colson P."/>
            <person name="Shabalina S.A."/>
            <person name="Pagnier I."/>
            <person name="Robert C."/>
            <person name="Azza S."/>
            <person name="Klose T."/>
            <person name="Wong J."/>
            <person name="Rossmann M.G."/>
            <person name="La Scola B."/>
            <person name="Raoult D."/>
            <person name="Koonin E.V."/>
        </authorList>
    </citation>
    <scope>NUCLEOTIDE SEQUENCE [LARGE SCALE GENOMIC DNA]</scope>
    <source>
        <strain evidence="9 10">M10A</strain>
    </source>
</reference>
<evidence type="ECO:0000256" key="6">
    <source>
        <dbReference type="ARBA" id="ARBA00023163"/>
    </source>
</evidence>
<evidence type="ECO:0000256" key="1">
    <source>
        <dbReference type="ARBA" id="ARBA00006835"/>
    </source>
</evidence>
<dbReference type="EMBL" id="JX962719">
    <property type="protein sequence ID" value="AGC01676.1"/>
    <property type="molecule type" value="Genomic_DNA"/>
</dbReference>
<keyword evidence="3 9" id="KW-0240">DNA-directed RNA polymerase</keyword>